<evidence type="ECO:0000313" key="3">
    <source>
        <dbReference type="Proteomes" id="UP000031641"/>
    </source>
</evidence>
<accession>A0A077L542</accession>
<sequence>MELLLLLNLMILKSLNNSKDHTIQLKNEMVIQMNKILEQLEQPKIYNKNNYSWLVISVVLFVLIICILTTLLIIFIKKRSILIDNKNGFLNLEVDLEKERIKRLSNINETANEPFFLRKLNFLNNKWKKLSDFQNLLDKNTNIAFISSLKKKENTIINFEKDLNKWFLTLKIKASIEIKIVDKKRAYLTLNWSEYNKKEDFVFEQTNMNTNYLLNENSNYLVCGFILNIKNIYNINNFLNLFKKDCVKNKIEGIKVFLDWNKLFFVFPLSKFKRKQAEKNIRIINETSFFYKHLFNLFFAFDSSLLTKKEYYNYEIIFDYLKNDYKQNEDYWISNDITNSEDFKQFQEKYDYVLNEINNSNSIELKNIPINSFAEDKSKLTLLLNELKFEALNIENTEILSTLDIYKNYFIKLYDNINPIDFHGKILVINDFIFDLMDNKKIENLMSINNSLLQLVVLNTKKSLKKVKKKIEIIQENKIKGTIGIKISEINDDIISTIDKWVKIIWISKSITNNLNNPQTMFYVRLLLERAEQFKILIIFENLDYKNYKKVLYNNNNNLFYTKNKSVNK</sequence>
<dbReference type="EMBL" id="AP014631">
    <property type="protein sequence ID" value="BAP39405.1"/>
    <property type="molecule type" value="Genomic_DNA"/>
</dbReference>
<keyword evidence="3" id="KW-1185">Reference proteome</keyword>
<evidence type="ECO:0000256" key="1">
    <source>
        <dbReference type="SAM" id="Phobius"/>
    </source>
</evidence>
<dbReference type="KEGG" id="mcan:MCAN360_0147"/>
<dbReference type="NCBIfam" id="NF045955">
    <property type="entry name" value="MHO_4530_fam"/>
    <property type="match status" value="1"/>
</dbReference>
<dbReference type="AlphaFoldDB" id="A0A077L542"/>
<dbReference type="STRING" id="29554.MCAN360_0147"/>
<reference evidence="3" key="1">
    <citation type="journal article" date="2014" name="Genome Announc.">
        <title>Complete Genome Sequence of Mycoplasma canadense Strain HAZ 360_1 from Bovine Mastitic Milk in Japan.</title>
        <authorList>
            <person name="Hata E."/>
        </authorList>
    </citation>
    <scope>NUCLEOTIDE SEQUENCE [LARGE SCALE GENOMIC DNA]</scope>
    <source>
        <strain evidence="3">HAZ360_1</strain>
    </source>
</reference>
<gene>
    <name evidence="2" type="ORF">MCAN360_0147</name>
</gene>
<feature type="transmembrane region" description="Helical" evidence="1">
    <location>
        <begin position="51"/>
        <end position="76"/>
    </location>
</feature>
<dbReference type="HOGENOM" id="CLU_527664_0_0_14"/>
<name>A0A077L542_9BACT</name>
<keyword evidence="1" id="KW-0812">Transmembrane</keyword>
<proteinExistence type="predicted"/>
<keyword evidence="1" id="KW-1133">Transmembrane helix</keyword>
<protein>
    <submittedName>
        <fullName evidence="2">Uncharacterized protein</fullName>
    </submittedName>
</protein>
<organism evidence="2 3">
    <name type="scientific">Metamycoplasma canadense</name>
    <dbReference type="NCBI Taxonomy" id="29554"/>
    <lineage>
        <taxon>Bacteria</taxon>
        <taxon>Bacillati</taxon>
        <taxon>Mycoplasmatota</taxon>
        <taxon>Mycoplasmoidales</taxon>
        <taxon>Metamycoplasmataceae</taxon>
        <taxon>Metamycoplasma</taxon>
    </lineage>
</organism>
<keyword evidence="1" id="KW-0472">Membrane</keyword>
<evidence type="ECO:0000313" key="2">
    <source>
        <dbReference type="EMBL" id="BAP39405.1"/>
    </source>
</evidence>
<dbReference type="Proteomes" id="UP000031641">
    <property type="component" value="Chromosome"/>
</dbReference>